<dbReference type="AlphaFoldDB" id="A0A6J3MJJ3"/>
<dbReference type="PANTHER" id="PTHR43201">
    <property type="entry name" value="ACYL-COA SYNTHETASE"/>
    <property type="match status" value="1"/>
</dbReference>
<organism evidence="5">
    <name type="scientific">Dissoconium aciculare CBS 342.82</name>
    <dbReference type="NCBI Taxonomy" id="1314786"/>
    <lineage>
        <taxon>Eukaryota</taxon>
        <taxon>Fungi</taxon>
        <taxon>Dikarya</taxon>
        <taxon>Ascomycota</taxon>
        <taxon>Pezizomycotina</taxon>
        <taxon>Dothideomycetes</taxon>
        <taxon>Dothideomycetidae</taxon>
        <taxon>Mycosphaerellales</taxon>
        <taxon>Dissoconiaceae</taxon>
        <taxon>Dissoconium</taxon>
    </lineage>
</organism>
<reference evidence="5" key="2">
    <citation type="submission" date="2020-04" db="EMBL/GenBank/DDBJ databases">
        <authorList>
            <consortium name="NCBI Genome Project"/>
        </authorList>
    </citation>
    <scope>NUCLEOTIDE SEQUENCE</scope>
    <source>
        <strain evidence="5">CBS 342.82</strain>
    </source>
</reference>
<dbReference type="Gene3D" id="3.40.50.12780">
    <property type="entry name" value="N-terminal domain of ligase-like"/>
    <property type="match status" value="1"/>
</dbReference>
<dbReference type="SUPFAM" id="SSF56801">
    <property type="entry name" value="Acetyl-CoA synthetase-like"/>
    <property type="match status" value="1"/>
</dbReference>
<proteinExistence type="predicted"/>
<dbReference type="Gene3D" id="3.30.300.30">
    <property type="match status" value="1"/>
</dbReference>
<dbReference type="GO" id="GO:0031956">
    <property type="term" value="F:medium-chain fatty acid-CoA ligase activity"/>
    <property type="evidence" value="ECO:0007669"/>
    <property type="project" value="TreeGrafter"/>
</dbReference>
<dbReference type="GO" id="GO:0006631">
    <property type="term" value="P:fatty acid metabolic process"/>
    <property type="evidence" value="ECO:0007669"/>
    <property type="project" value="TreeGrafter"/>
</dbReference>
<reference evidence="5" key="3">
    <citation type="submission" date="2025-08" db="UniProtKB">
        <authorList>
            <consortium name="RefSeq"/>
        </authorList>
    </citation>
    <scope>IDENTIFICATION</scope>
    <source>
        <strain evidence="5">CBS 342.82</strain>
    </source>
</reference>
<gene>
    <name evidence="5" type="ORF">K489DRAFT_367008</name>
</gene>
<dbReference type="OrthoDB" id="6614653at2759"/>
<reference evidence="5" key="1">
    <citation type="submission" date="2020-01" db="EMBL/GenBank/DDBJ databases">
        <authorList>
            <consortium name="DOE Joint Genome Institute"/>
            <person name="Haridas S."/>
            <person name="Albert R."/>
            <person name="Binder M."/>
            <person name="Bloem J."/>
            <person name="Labutti K."/>
            <person name="Salamov A."/>
            <person name="Andreopoulos B."/>
            <person name="Baker S.E."/>
            <person name="Barry K."/>
            <person name="Bills G."/>
            <person name="Bluhm B.H."/>
            <person name="Cannon C."/>
            <person name="Castanera R."/>
            <person name="Culley D.E."/>
            <person name="Daum C."/>
            <person name="Ezra D."/>
            <person name="Gonzalez J.B."/>
            <person name="Henrissat B."/>
            <person name="Kuo A."/>
            <person name="Liang C."/>
            <person name="Lipzen A."/>
            <person name="Lutzoni F."/>
            <person name="Magnuson J."/>
            <person name="Mondo S."/>
            <person name="Nolan M."/>
            <person name="Ohm R."/>
            <person name="Pangilinan J."/>
            <person name="Park H.-J."/>
            <person name="Ramirez L."/>
            <person name="Alfaro M."/>
            <person name="Sun H."/>
            <person name="Tritt A."/>
            <person name="Yoshinaga Y."/>
            <person name="Zwiers L.-H."/>
            <person name="Turgeon B.G."/>
            <person name="Goodwin S.B."/>
            <person name="Spatafora J.W."/>
            <person name="Crous P.W."/>
            <person name="Grigoriev I.V."/>
        </authorList>
    </citation>
    <scope>NUCLEOTIDE SEQUENCE</scope>
    <source>
        <strain evidence="5">CBS 342.82</strain>
    </source>
</reference>
<dbReference type="RefSeq" id="XP_033464960.1">
    <property type="nucleotide sequence ID" value="XM_033602825.1"/>
</dbReference>
<sequence length="576" mass="63287">MSHNNDRPPFEPTVLPFHPLFNRLLRFAHEQPPRLCIHDLNANVSATHSQLLTDVLVFRQRIWDSLGEEARRLLRQRDEVYVAVLAAGGYEFAVAILAALALGAAVVPMTVLLPPKEALYFARKSRAVAVLVSDAALRLGLEVEKLVKNEDPRSAFGCVPVRPAIGTEPLSPGGITTSRTMFLDDRAPGVVIFTSGTTGPPKGAVMPLSFVHDEAMAVVDHYRVTRNDVLLHLLPVHHATGIGMMFFPFLIGGALQEFKSGNFDPAWTWERWKRGAPHPQELFFSGVPTIYMRMMRHYQQSIAPRADAADYLRGARAIRVCICGTSALPAPIADFWSDLLGQKILSRFGMTEVGAVIKMRLGDQGVPDGSIGKVAPGCDVILSEGEEGEILARSPGMMSKFLYDPEATAAALTADGRYRTGDIARREGGYYFILGRASVDIIKSGGYKISSLDIEREILGLEYVGEVMVVGVPDEEYGERVAALIRLRGEPGVVTSDGKNPLLPDRPDLSRLRGDLKTRLAGYKMPTVLRVITDEIPKSGTGKVEKKTLGPRFFPPGVYHGMPEIEVWRRNLMSKI</sequence>
<evidence type="ECO:0000259" key="3">
    <source>
        <dbReference type="Pfam" id="PF13193"/>
    </source>
</evidence>
<dbReference type="Proteomes" id="UP000504637">
    <property type="component" value="Unplaced"/>
</dbReference>
<keyword evidence="1" id="KW-0812">Transmembrane</keyword>
<name>A0A6J3MJJ3_9PEZI</name>
<feature type="transmembrane region" description="Helical" evidence="1">
    <location>
        <begin position="80"/>
        <end position="107"/>
    </location>
</feature>
<evidence type="ECO:0000259" key="2">
    <source>
        <dbReference type="Pfam" id="PF00501"/>
    </source>
</evidence>
<feature type="domain" description="AMP-dependent synthetase/ligase" evidence="2">
    <location>
        <begin position="77"/>
        <end position="400"/>
    </location>
</feature>
<dbReference type="Pfam" id="PF13193">
    <property type="entry name" value="AMP-binding_C"/>
    <property type="match status" value="1"/>
</dbReference>
<keyword evidence="4" id="KW-1185">Reference proteome</keyword>
<evidence type="ECO:0000313" key="4">
    <source>
        <dbReference type="Proteomes" id="UP000504637"/>
    </source>
</evidence>
<evidence type="ECO:0000313" key="5">
    <source>
        <dbReference type="RefSeq" id="XP_033464960.1"/>
    </source>
</evidence>
<dbReference type="PROSITE" id="PS00455">
    <property type="entry name" value="AMP_BINDING"/>
    <property type="match status" value="1"/>
</dbReference>
<dbReference type="Pfam" id="PF00501">
    <property type="entry name" value="AMP-binding"/>
    <property type="match status" value="1"/>
</dbReference>
<accession>A0A6J3MJJ3</accession>
<dbReference type="InterPro" id="IPR045851">
    <property type="entry name" value="AMP-bd_C_sf"/>
</dbReference>
<evidence type="ECO:0000256" key="1">
    <source>
        <dbReference type="SAM" id="Phobius"/>
    </source>
</evidence>
<dbReference type="InterPro" id="IPR025110">
    <property type="entry name" value="AMP-bd_C"/>
</dbReference>
<feature type="domain" description="AMP-binding enzyme C-terminal" evidence="3">
    <location>
        <begin position="454"/>
        <end position="543"/>
    </location>
</feature>
<dbReference type="GeneID" id="54360625"/>
<dbReference type="InterPro" id="IPR000873">
    <property type="entry name" value="AMP-dep_synth/lig_dom"/>
</dbReference>
<keyword evidence="1" id="KW-0472">Membrane</keyword>
<protein>
    <submittedName>
        <fullName evidence="5">Acetyl-CoA synthetase-like protein</fullName>
    </submittedName>
</protein>
<dbReference type="PANTHER" id="PTHR43201:SF15">
    <property type="entry name" value="AMP BINDING ENZYME, PUTATIVE (AFU_ORTHOLOGUE AFUA_6G11340)-RELATED"/>
    <property type="match status" value="1"/>
</dbReference>
<dbReference type="InterPro" id="IPR042099">
    <property type="entry name" value="ANL_N_sf"/>
</dbReference>
<dbReference type="InterPro" id="IPR020845">
    <property type="entry name" value="AMP-binding_CS"/>
</dbReference>
<keyword evidence="1" id="KW-1133">Transmembrane helix</keyword>